<keyword evidence="2" id="KW-1185">Reference proteome</keyword>
<evidence type="ECO:0000313" key="1">
    <source>
        <dbReference type="EMBL" id="MEB3752511.1"/>
    </source>
</evidence>
<gene>
    <name evidence="1" type="ORF">EP10_003426</name>
</gene>
<dbReference type="RefSeq" id="WP_051985098.1">
    <property type="nucleotide sequence ID" value="NZ_JPYA02000006.1"/>
</dbReference>
<name>A0ABU6BKG9_9BACL</name>
<accession>A0ABU6BKG9</accession>
<evidence type="ECO:0000313" key="2">
    <source>
        <dbReference type="Proteomes" id="UP000029267"/>
    </source>
</evidence>
<protein>
    <submittedName>
        <fullName evidence="1">Uncharacterized protein</fullName>
    </submittedName>
</protein>
<comment type="caution">
    <text evidence="1">The sequence shown here is derived from an EMBL/GenBank/DDBJ whole genome shotgun (WGS) entry which is preliminary data.</text>
</comment>
<reference evidence="1 2" key="1">
    <citation type="journal article" date="2014" name="Genome Announc.">
        <title>Draft Genome Sequence of Geobacillus icigianus Strain G1w1T Isolated from Hot Springs in the Valley of Geysers, Kamchatka (Russian Federation).</title>
        <authorList>
            <person name="Bryanskaya A.V."/>
            <person name="Rozanov A.S."/>
            <person name="Logacheva M.D."/>
            <person name="Kotenko A.V."/>
            <person name="Peltek S.E."/>
        </authorList>
    </citation>
    <scope>NUCLEOTIDE SEQUENCE [LARGE SCALE GENOMIC DNA]</scope>
    <source>
        <strain evidence="1 2">G1w1</strain>
    </source>
</reference>
<dbReference type="EMBL" id="JPYA02000006">
    <property type="protein sequence ID" value="MEB3752511.1"/>
    <property type="molecule type" value="Genomic_DNA"/>
</dbReference>
<organism evidence="1 2">
    <name type="scientific">Geobacillus icigianus</name>
    <dbReference type="NCBI Taxonomy" id="1430331"/>
    <lineage>
        <taxon>Bacteria</taxon>
        <taxon>Bacillati</taxon>
        <taxon>Bacillota</taxon>
        <taxon>Bacilli</taxon>
        <taxon>Bacillales</taxon>
        <taxon>Anoxybacillaceae</taxon>
        <taxon>Geobacillus</taxon>
    </lineage>
</organism>
<proteinExistence type="predicted"/>
<sequence length="161" mass="19254">MITVRELYEESIRYEEKTLAHYILHLLQEGKVTLDDDADSLDFTKADHQKVAQMIEQNQLGFSDIKIFSLKYEEELFAFVFAVNEEEAIQFFRNTFKRHPYNCHQQLMDFPMTRGRETVTFRDIKKEHEKFPALAGVYERGRYKWASSTKKFSSHRRSKSR</sequence>
<dbReference type="Proteomes" id="UP000029267">
    <property type="component" value="Unassembled WGS sequence"/>
</dbReference>